<dbReference type="PANTHER" id="PTHR12154:SF4">
    <property type="entry name" value="UDP-N-ACETYLGLUCOSAMINE TRANSFERASE SUBUNIT ALG14 HOMOLOG"/>
    <property type="match status" value="1"/>
</dbReference>
<gene>
    <name evidence="11" type="primary">ALG14</name>
    <name evidence="12" type="ORF">SmJEL517_g02965</name>
</gene>
<feature type="transmembrane region" description="Helical" evidence="11">
    <location>
        <begin position="6"/>
        <end position="25"/>
    </location>
</feature>
<comment type="function">
    <text evidence="11">Involved in protein N-glycosylation. Essential for the second step of the dolichol-linked oligosaccharide pathway. Anchors the catalytic subunit ALG13 to the ER.</text>
</comment>
<keyword evidence="7 11" id="KW-0256">Endoplasmic reticulum</keyword>
<comment type="subcellular location">
    <subcellularLocation>
        <location evidence="1 11">Endoplasmic reticulum membrane</location>
        <topology evidence="1 11">Single-pass membrane protein</topology>
    </subcellularLocation>
    <subcellularLocation>
        <location evidence="2">Nucleus membrane</location>
        <topology evidence="2">Single-pass membrane protein</topology>
    </subcellularLocation>
</comment>
<evidence type="ECO:0000256" key="6">
    <source>
        <dbReference type="ARBA" id="ARBA00022692"/>
    </source>
</evidence>
<dbReference type="Proteomes" id="UP000319731">
    <property type="component" value="Unassembled WGS sequence"/>
</dbReference>
<keyword evidence="8 11" id="KW-1133">Transmembrane helix</keyword>
<comment type="similarity">
    <text evidence="3 11">Belongs to the ALG14 family.</text>
</comment>
<evidence type="ECO:0000256" key="7">
    <source>
        <dbReference type="ARBA" id="ARBA00022824"/>
    </source>
</evidence>
<keyword evidence="6 11" id="KW-0812">Transmembrane</keyword>
<dbReference type="Gene3D" id="3.40.50.2000">
    <property type="entry name" value="Glycogen Phosphorylase B"/>
    <property type="match status" value="1"/>
</dbReference>
<dbReference type="OrthoDB" id="17098at2759"/>
<reference evidence="12 13" key="1">
    <citation type="journal article" date="2019" name="Sci. Rep.">
        <title>Comparative genomics of chytrid fungi reveal insights into the obligate biotrophic and pathogenic lifestyle of Synchytrium endobioticum.</title>
        <authorList>
            <person name="van de Vossenberg B.T.L.H."/>
            <person name="Warris S."/>
            <person name="Nguyen H.D.T."/>
            <person name="van Gent-Pelzer M.P.E."/>
            <person name="Joly D.L."/>
            <person name="van de Geest H.C."/>
            <person name="Bonants P.J.M."/>
            <person name="Smith D.S."/>
            <person name="Levesque C.A."/>
            <person name="van der Lee T.A.J."/>
        </authorList>
    </citation>
    <scope>NUCLEOTIDE SEQUENCE [LARGE SCALE GENOMIC DNA]</scope>
    <source>
        <strain evidence="12 13">JEL517</strain>
    </source>
</reference>
<dbReference type="EMBL" id="QEAO01000014">
    <property type="protein sequence ID" value="TPX34346.1"/>
    <property type="molecule type" value="Genomic_DNA"/>
</dbReference>
<keyword evidence="13" id="KW-1185">Reference proteome</keyword>
<evidence type="ECO:0000256" key="11">
    <source>
        <dbReference type="RuleBase" id="RU362127"/>
    </source>
</evidence>
<evidence type="ECO:0000256" key="5">
    <source>
        <dbReference type="ARBA" id="ARBA00017467"/>
    </source>
</evidence>
<accession>A0A507C8M3</accession>
<dbReference type="Pfam" id="PF08660">
    <property type="entry name" value="Alg14"/>
    <property type="match status" value="1"/>
</dbReference>
<evidence type="ECO:0000256" key="3">
    <source>
        <dbReference type="ARBA" id="ARBA00009731"/>
    </source>
</evidence>
<comment type="subunit">
    <text evidence="4 11">Heterodimer with ALG13 to form a functional enzyme.</text>
</comment>
<dbReference type="InterPro" id="IPR013969">
    <property type="entry name" value="Oligosacch_biosynth_Alg14"/>
</dbReference>
<evidence type="ECO:0000256" key="2">
    <source>
        <dbReference type="ARBA" id="ARBA00004590"/>
    </source>
</evidence>
<name>A0A507C8M3_9FUNG</name>
<sequence length="217" mass="24138">MNTILQLAATLVIVIIARLLILFYLPHSPSPKSRTQAAKTCIVMGSGGHTGEMTRLLTHLPSHQFYPRCYLIASTDTISGSKAKELEREVLSGGEGRDFRIVYIPRSREVGQSWISTVGSTVGALVACGLRFWDVWPDVIVCNGPGTCIPIILVAHFFKILGLKQTAVIFIESFARVESLSLTGRILYVTRMANKFVVQWPELQERYPRSLYSGRLV</sequence>
<dbReference type="GO" id="GO:0043541">
    <property type="term" value="C:UDP-N-acetylglucosamine transferase complex"/>
    <property type="evidence" value="ECO:0007669"/>
    <property type="project" value="TreeGrafter"/>
</dbReference>
<dbReference type="GO" id="GO:0004577">
    <property type="term" value="F:N-acetylglucosaminyldiphosphodolichol N-acetylglucosaminyltransferase activity"/>
    <property type="evidence" value="ECO:0007669"/>
    <property type="project" value="TreeGrafter"/>
</dbReference>
<evidence type="ECO:0000256" key="10">
    <source>
        <dbReference type="ARBA" id="ARBA00032062"/>
    </source>
</evidence>
<organism evidence="12 13">
    <name type="scientific">Synchytrium microbalum</name>
    <dbReference type="NCBI Taxonomy" id="1806994"/>
    <lineage>
        <taxon>Eukaryota</taxon>
        <taxon>Fungi</taxon>
        <taxon>Fungi incertae sedis</taxon>
        <taxon>Chytridiomycota</taxon>
        <taxon>Chytridiomycota incertae sedis</taxon>
        <taxon>Chytridiomycetes</taxon>
        <taxon>Synchytriales</taxon>
        <taxon>Synchytriaceae</taxon>
        <taxon>Synchytrium</taxon>
    </lineage>
</organism>
<keyword evidence="9 11" id="KW-0472">Membrane</keyword>
<dbReference type="GO" id="GO:0031965">
    <property type="term" value="C:nuclear membrane"/>
    <property type="evidence" value="ECO:0007669"/>
    <property type="project" value="UniProtKB-SubCell"/>
</dbReference>
<proteinExistence type="inferred from homology"/>
<dbReference type="GO" id="GO:0006488">
    <property type="term" value="P:dolichol-linked oligosaccharide biosynthetic process"/>
    <property type="evidence" value="ECO:0007669"/>
    <property type="project" value="InterPro"/>
</dbReference>
<evidence type="ECO:0000256" key="4">
    <source>
        <dbReference type="ARBA" id="ARBA00011335"/>
    </source>
</evidence>
<dbReference type="PANTHER" id="PTHR12154">
    <property type="entry name" value="GLYCOSYL TRANSFERASE-RELATED"/>
    <property type="match status" value="1"/>
</dbReference>
<comment type="caution">
    <text evidence="12">The sequence shown here is derived from an EMBL/GenBank/DDBJ whole genome shotgun (WGS) entry which is preliminary data.</text>
</comment>
<evidence type="ECO:0000313" key="12">
    <source>
        <dbReference type="EMBL" id="TPX34346.1"/>
    </source>
</evidence>
<evidence type="ECO:0000313" key="13">
    <source>
        <dbReference type="Proteomes" id="UP000319731"/>
    </source>
</evidence>
<evidence type="ECO:0000256" key="9">
    <source>
        <dbReference type="ARBA" id="ARBA00023136"/>
    </source>
</evidence>
<protein>
    <recommendedName>
        <fullName evidence="5 11">UDP-N-acetylglucosamine transferase subunit ALG14</fullName>
    </recommendedName>
    <alternativeName>
        <fullName evidence="10 11">Asparagine-linked glycosylation protein 14</fullName>
    </alternativeName>
</protein>
<dbReference type="STRING" id="1806994.A0A507C8M3"/>
<evidence type="ECO:0000256" key="8">
    <source>
        <dbReference type="ARBA" id="ARBA00022989"/>
    </source>
</evidence>
<dbReference type="AlphaFoldDB" id="A0A507C8M3"/>
<evidence type="ECO:0000256" key="1">
    <source>
        <dbReference type="ARBA" id="ARBA00004389"/>
    </source>
</evidence>